<dbReference type="Proteomes" id="UP000314294">
    <property type="component" value="Unassembled WGS sequence"/>
</dbReference>
<sequence length="121" mass="13462">MCWRSGTAESRILLLAADLLHLDLQLHVELLHLLALVLQLLSELLQLLLQSFPLRLQVSLQSGVLFLRDGRMLLLLFNLQRAPEQQLGIGAGQQGLLQLADAALQLVNLFVVLSQLTTHLL</sequence>
<gene>
    <name evidence="1" type="ORF">EYF80_042411</name>
</gene>
<reference evidence="1 2" key="1">
    <citation type="submission" date="2019-03" db="EMBL/GenBank/DDBJ databases">
        <title>First draft genome of Liparis tanakae, snailfish: a comprehensive survey of snailfish specific genes.</title>
        <authorList>
            <person name="Kim W."/>
            <person name="Song I."/>
            <person name="Jeong J.-H."/>
            <person name="Kim D."/>
            <person name="Kim S."/>
            <person name="Ryu S."/>
            <person name="Song J.Y."/>
            <person name="Lee S.K."/>
        </authorList>
    </citation>
    <scope>NUCLEOTIDE SEQUENCE [LARGE SCALE GENOMIC DNA]</scope>
    <source>
        <tissue evidence="1">Muscle</tissue>
    </source>
</reference>
<organism evidence="1 2">
    <name type="scientific">Liparis tanakae</name>
    <name type="common">Tanaka's snailfish</name>
    <dbReference type="NCBI Taxonomy" id="230148"/>
    <lineage>
        <taxon>Eukaryota</taxon>
        <taxon>Metazoa</taxon>
        <taxon>Chordata</taxon>
        <taxon>Craniata</taxon>
        <taxon>Vertebrata</taxon>
        <taxon>Euteleostomi</taxon>
        <taxon>Actinopterygii</taxon>
        <taxon>Neopterygii</taxon>
        <taxon>Teleostei</taxon>
        <taxon>Neoteleostei</taxon>
        <taxon>Acanthomorphata</taxon>
        <taxon>Eupercaria</taxon>
        <taxon>Perciformes</taxon>
        <taxon>Cottioidei</taxon>
        <taxon>Cottales</taxon>
        <taxon>Liparidae</taxon>
        <taxon>Liparis</taxon>
    </lineage>
</organism>
<accession>A0A4Z2G1I8</accession>
<keyword evidence="2" id="KW-1185">Reference proteome</keyword>
<dbReference type="EMBL" id="SRLO01000744">
    <property type="protein sequence ID" value="TNN47408.1"/>
    <property type="molecule type" value="Genomic_DNA"/>
</dbReference>
<name>A0A4Z2G1I8_9TELE</name>
<comment type="caution">
    <text evidence="1">The sequence shown here is derived from an EMBL/GenBank/DDBJ whole genome shotgun (WGS) entry which is preliminary data.</text>
</comment>
<evidence type="ECO:0000313" key="2">
    <source>
        <dbReference type="Proteomes" id="UP000314294"/>
    </source>
</evidence>
<protein>
    <submittedName>
        <fullName evidence="1">Uncharacterized protein</fullName>
    </submittedName>
</protein>
<dbReference type="AlphaFoldDB" id="A0A4Z2G1I8"/>
<proteinExistence type="predicted"/>
<evidence type="ECO:0000313" key="1">
    <source>
        <dbReference type="EMBL" id="TNN47408.1"/>
    </source>
</evidence>